<proteinExistence type="predicted"/>
<evidence type="ECO:0000313" key="2">
    <source>
        <dbReference type="EMBL" id="KAK0479273.1"/>
    </source>
</evidence>
<reference evidence="2" key="1">
    <citation type="submission" date="2023-06" db="EMBL/GenBank/DDBJ databases">
        <authorList>
            <consortium name="Lawrence Berkeley National Laboratory"/>
            <person name="Ahrendt S."/>
            <person name="Sahu N."/>
            <person name="Indic B."/>
            <person name="Wong-Bajracharya J."/>
            <person name="Merenyi Z."/>
            <person name="Ke H.-M."/>
            <person name="Monk M."/>
            <person name="Kocsube S."/>
            <person name="Drula E."/>
            <person name="Lipzen A."/>
            <person name="Balint B."/>
            <person name="Henrissat B."/>
            <person name="Andreopoulos B."/>
            <person name="Martin F.M."/>
            <person name="Harder C.B."/>
            <person name="Rigling D."/>
            <person name="Ford K.L."/>
            <person name="Foster G.D."/>
            <person name="Pangilinan J."/>
            <person name="Papanicolaou A."/>
            <person name="Barry K."/>
            <person name="LaButti K."/>
            <person name="Viragh M."/>
            <person name="Koriabine M."/>
            <person name="Yan M."/>
            <person name="Riley R."/>
            <person name="Champramary S."/>
            <person name="Plett K.L."/>
            <person name="Tsai I.J."/>
            <person name="Slot J."/>
            <person name="Sipos G."/>
            <person name="Plett J."/>
            <person name="Nagy L.G."/>
            <person name="Grigoriev I.V."/>
        </authorList>
    </citation>
    <scope>NUCLEOTIDE SEQUENCE</scope>
    <source>
        <strain evidence="2">ICMP 16352</strain>
    </source>
</reference>
<feature type="chain" id="PRO_5041409192" evidence="1">
    <location>
        <begin position="22"/>
        <end position="119"/>
    </location>
</feature>
<dbReference type="AlphaFoldDB" id="A0AA39P9B4"/>
<dbReference type="Proteomes" id="UP001175227">
    <property type="component" value="Unassembled WGS sequence"/>
</dbReference>
<sequence>MRRHFVSVSTCTQLVVGAVAAFNENNMQRDVLGLPPLPEKVMLGVVMVGTSSAFFKIPITQTLSTHICHGTYPPEETHMIYCYSPVPHPVHRRNEGMKALDNRCGILRCYEAFKAIVGI</sequence>
<evidence type="ECO:0000256" key="1">
    <source>
        <dbReference type="SAM" id="SignalP"/>
    </source>
</evidence>
<gene>
    <name evidence="2" type="ORF">IW261DRAFT_1336874</name>
</gene>
<evidence type="ECO:0000313" key="3">
    <source>
        <dbReference type="Proteomes" id="UP001175227"/>
    </source>
</evidence>
<comment type="caution">
    <text evidence="2">The sequence shown here is derived from an EMBL/GenBank/DDBJ whole genome shotgun (WGS) entry which is preliminary data.</text>
</comment>
<name>A0AA39P9B4_9AGAR</name>
<protein>
    <submittedName>
        <fullName evidence="2">Uncharacterized protein</fullName>
    </submittedName>
</protein>
<feature type="signal peptide" evidence="1">
    <location>
        <begin position="1"/>
        <end position="21"/>
    </location>
</feature>
<dbReference type="EMBL" id="JAUEPR010000012">
    <property type="protein sequence ID" value="KAK0479273.1"/>
    <property type="molecule type" value="Genomic_DNA"/>
</dbReference>
<keyword evidence="3" id="KW-1185">Reference proteome</keyword>
<keyword evidence="1" id="KW-0732">Signal</keyword>
<accession>A0AA39P9B4</accession>
<organism evidence="2 3">
    <name type="scientific">Armillaria novae-zelandiae</name>
    <dbReference type="NCBI Taxonomy" id="153914"/>
    <lineage>
        <taxon>Eukaryota</taxon>
        <taxon>Fungi</taxon>
        <taxon>Dikarya</taxon>
        <taxon>Basidiomycota</taxon>
        <taxon>Agaricomycotina</taxon>
        <taxon>Agaricomycetes</taxon>
        <taxon>Agaricomycetidae</taxon>
        <taxon>Agaricales</taxon>
        <taxon>Marasmiineae</taxon>
        <taxon>Physalacriaceae</taxon>
        <taxon>Armillaria</taxon>
    </lineage>
</organism>